<evidence type="ECO:0000313" key="3">
    <source>
        <dbReference type="EMBL" id="KKN29820.1"/>
    </source>
</evidence>
<comment type="caution">
    <text evidence="3">The sequence shown here is derived from an EMBL/GenBank/DDBJ whole genome shotgun (WGS) entry which is preliminary data.</text>
</comment>
<protein>
    <recommendedName>
        <fullName evidence="2">Spore protein YkvP/CgeB glycosyl transferase-like domain-containing protein</fullName>
    </recommendedName>
</protein>
<keyword evidence="1" id="KW-0472">Membrane</keyword>
<keyword evidence="1" id="KW-0812">Transmembrane</keyword>
<organism evidence="3">
    <name type="scientific">marine sediment metagenome</name>
    <dbReference type="NCBI Taxonomy" id="412755"/>
    <lineage>
        <taxon>unclassified sequences</taxon>
        <taxon>metagenomes</taxon>
        <taxon>ecological metagenomes</taxon>
    </lineage>
</organism>
<dbReference type="SUPFAM" id="SSF53756">
    <property type="entry name" value="UDP-Glycosyltransferase/glycogen phosphorylase"/>
    <property type="match status" value="1"/>
</dbReference>
<dbReference type="Gene3D" id="3.40.50.2000">
    <property type="entry name" value="Glycogen Phosphorylase B"/>
    <property type="match status" value="1"/>
</dbReference>
<keyword evidence="1" id="KW-1133">Transmembrane helix</keyword>
<dbReference type="AlphaFoldDB" id="A0A0F9PDF3"/>
<dbReference type="InterPro" id="IPR055259">
    <property type="entry name" value="YkvP/CgeB_Glyco_trans-like"/>
</dbReference>
<accession>A0A0F9PDF3</accession>
<evidence type="ECO:0000259" key="2">
    <source>
        <dbReference type="Pfam" id="PF13524"/>
    </source>
</evidence>
<name>A0A0F9PDF3_9ZZZZ</name>
<dbReference type="EMBL" id="LAZR01002455">
    <property type="protein sequence ID" value="KKN29820.1"/>
    <property type="molecule type" value="Genomic_DNA"/>
</dbReference>
<feature type="domain" description="Spore protein YkvP/CgeB glycosyl transferase-like" evidence="2">
    <location>
        <begin position="551"/>
        <end position="657"/>
    </location>
</feature>
<proteinExistence type="predicted"/>
<reference evidence="3" key="1">
    <citation type="journal article" date="2015" name="Nature">
        <title>Complex archaea that bridge the gap between prokaryotes and eukaryotes.</title>
        <authorList>
            <person name="Spang A."/>
            <person name="Saw J.H."/>
            <person name="Jorgensen S.L."/>
            <person name="Zaremba-Niedzwiedzka K."/>
            <person name="Martijn J."/>
            <person name="Lind A.E."/>
            <person name="van Eijk R."/>
            <person name="Schleper C."/>
            <person name="Guy L."/>
            <person name="Ettema T.J."/>
        </authorList>
    </citation>
    <scope>NUCLEOTIDE SEQUENCE</scope>
</reference>
<evidence type="ECO:0000256" key="1">
    <source>
        <dbReference type="SAM" id="Phobius"/>
    </source>
</evidence>
<gene>
    <name evidence="3" type="ORF">LCGC14_0840250</name>
</gene>
<dbReference type="InterPro" id="IPR029063">
    <property type="entry name" value="SAM-dependent_MTases_sf"/>
</dbReference>
<feature type="transmembrane region" description="Helical" evidence="1">
    <location>
        <begin position="21"/>
        <end position="40"/>
    </location>
</feature>
<sequence>MTRQRLIFLLQKIIMRKKDNGIFRILKISSILSALFRMLFRFNCIFRRYYFLKEKVDIKSLNEFWMVRIGFFRRRNFLPYLNVDPHLLNRPQLCSDLVNLPLETHTCQEIYVKHFFHYFSMKKFENVIKNWRKLLIPGGTLKIQVECGENKEKVEILLNILKKNRFYILNLEDNDIRVDNTLTICTFKENILKNIPHLSPKNEKLCDIYSIISQNDDLFFNTTKLCILGNESIRVKNYLKGLNFKNIEIQPVDKLSLLKDFNNNYFDGVIVANFLEFNNYSIYKTIFNEIRRVLKQNKQVLLIVPEKSNYNLRETTTYFNKGIITQILDKENFSIEWINLSSSFKMIQILLLNQFENPVEIKVTKVCLLGNYTLRYTHLNSSWWDGQVRAFKKLGYDLLILDIKDHSFNYLLKSIRLFNPDILWIAGKIVIEFLKENADYFRSSKATVVYWFWDVRTPNRYDFKGIIDFMFISSVGEIPLYKEFYNLDKIYFMPALITPQILHRNKFITEEFDIGFTGSLDYSRYHIKRTEIINFLKKHFQVKIVNNLFNNLPEFYSRCKIVFGGTPDLNSLELYSSNRLYLALSCGCCYLTNYFTGLEKLATNEKHLLWYENKKDLLQKIKKYLNSYELRNEIKNNAENLAKDKHNYLLRIKNMLDIVNGKTEEFHGILD</sequence>
<dbReference type="SUPFAM" id="SSF53335">
    <property type="entry name" value="S-adenosyl-L-methionine-dependent methyltransferases"/>
    <property type="match status" value="2"/>
</dbReference>
<dbReference type="Pfam" id="PF13524">
    <property type="entry name" value="Glyco_trans_1_2"/>
    <property type="match status" value="1"/>
</dbReference>
<dbReference type="Gene3D" id="3.40.50.150">
    <property type="entry name" value="Vaccinia Virus protein VP39"/>
    <property type="match status" value="2"/>
</dbReference>